<dbReference type="InterPro" id="IPR000326">
    <property type="entry name" value="PAP2/HPO"/>
</dbReference>
<keyword evidence="1" id="KW-1133">Transmembrane helix</keyword>
<feature type="domain" description="Phosphatidic acid phosphatase type 2/haloperoxidase" evidence="2">
    <location>
        <begin position="93"/>
        <end position="216"/>
    </location>
</feature>
<dbReference type="InterPro" id="IPR036938">
    <property type="entry name" value="PAP2/HPO_sf"/>
</dbReference>
<feature type="transmembrane region" description="Helical" evidence="1">
    <location>
        <begin position="150"/>
        <end position="168"/>
    </location>
</feature>
<protein>
    <recommendedName>
        <fullName evidence="2">Phosphatidic acid phosphatase type 2/haloperoxidase domain-containing protein</fullName>
    </recommendedName>
</protein>
<evidence type="ECO:0000256" key="1">
    <source>
        <dbReference type="SAM" id="Phobius"/>
    </source>
</evidence>
<evidence type="ECO:0000259" key="2">
    <source>
        <dbReference type="Pfam" id="PF01569"/>
    </source>
</evidence>
<feature type="transmembrane region" description="Helical" evidence="1">
    <location>
        <begin position="55"/>
        <end position="78"/>
    </location>
</feature>
<dbReference type="SUPFAM" id="SSF48317">
    <property type="entry name" value="Acid phosphatase/Vanadium-dependent haloperoxidase"/>
    <property type="match status" value="1"/>
</dbReference>
<dbReference type="EMBL" id="FPHR01000021">
    <property type="protein sequence ID" value="SFV77290.1"/>
    <property type="molecule type" value="Genomic_DNA"/>
</dbReference>
<organism evidence="3">
    <name type="scientific">hydrothermal vent metagenome</name>
    <dbReference type="NCBI Taxonomy" id="652676"/>
    <lineage>
        <taxon>unclassified sequences</taxon>
        <taxon>metagenomes</taxon>
        <taxon>ecological metagenomes</taxon>
    </lineage>
</organism>
<feature type="transmembrane region" description="Helical" evidence="1">
    <location>
        <begin position="175"/>
        <end position="192"/>
    </location>
</feature>
<keyword evidence="1" id="KW-0812">Transmembrane</keyword>
<name>A0A1W1D9U2_9ZZZZ</name>
<proteinExistence type="predicted"/>
<feature type="transmembrane region" description="Helical" evidence="1">
    <location>
        <begin position="198"/>
        <end position="219"/>
    </location>
</feature>
<keyword evidence="1" id="KW-0472">Membrane</keyword>
<dbReference type="Pfam" id="PF01569">
    <property type="entry name" value="PAP2"/>
    <property type="match status" value="1"/>
</dbReference>
<dbReference type="Gene3D" id="1.20.144.10">
    <property type="entry name" value="Phosphatidic acid phosphatase type 2/haloperoxidase"/>
    <property type="match status" value="1"/>
</dbReference>
<gene>
    <name evidence="3" type="ORF">MNB_SUP05-4-601</name>
</gene>
<dbReference type="CDD" id="cd03396">
    <property type="entry name" value="PAP2_like_6"/>
    <property type="match status" value="1"/>
</dbReference>
<evidence type="ECO:0000313" key="3">
    <source>
        <dbReference type="EMBL" id="SFV77290.1"/>
    </source>
</evidence>
<accession>A0A1W1D9U2</accession>
<dbReference type="AlphaFoldDB" id="A0A1W1D9U2"/>
<sequence>MSKGFYSIPIVATTLVLVVVLFEFSSVDAIVQSLIYNNDTQIWLVDRNNPLLDLIFYSGIKKIFISLVLFLLFSLIFLRRFNWVKKNTKGMIIVVLAGIVVPLTVGALKEATNMPCPNQLVEYGGPYQHIGLFESLSIDQQRPAARCYPAGHASGGFSLLALLFLFVAARSRRNILVIIMALGWSTAGYKMFIGDHFLGHSVVTMVLAWLLILIIAFLIEKIENRFFNKNISR</sequence>
<reference evidence="3" key="1">
    <citation type="submission" date="2016-10" db="EMBL/GenBank/DDBJ databases">
        <authorList>
            <person name="de Groot N.N."/>
        </authorList>
    </citation>
    <scope>NUCLEOTIDE SEQUENCE</scope>
</reference>
<feature type="transmembrane region" description="Helical" evidence="1">
    <location>
        <begin position="90"/>
        <end position="108"/>
    </location>
</feature>